<dbReference type="AlphaFoldDB" id="A0A9W7AQ95"/>
<dbReference type="EMBL" id="BRXZ01002949">
    <property type="protein sequence ID" value="GMH73507.1"/>
    <property type="molecule type" value="Genomic_DNA"/>
</dbReference>
<organism evidence="2 3">
    <name type="scientific">Triparma retinervis</name>
    <dbReference type="NCBI Taxonomy" id="2557542"/>
    <lineage>
        <taxon>Eukaryota</taxon>
        <taxon>Sar</taxon>
        <taxon>Stramenopiles</taxon>
        <taxon>Ochrophyta</taxon>
        <taxon>Bolidophyceae</taxon>
        <taxon>Parmales</taxon>
        <taxon>Triparmaceae</taxon>
        <taxon>Triparma</taxon>
    </lineage>
</organism>
<protein>
    <submittedName>
        <fullName evidence="2">Uncharacterized protein</fullName>
    </submittedName>
</protein>
<sequence>MGKGIEVATEEEGFLIVLVNLISSGGVGFSVADKSIKNVRLQNPGDLVCFPSSVACQVSRLKTSKHKSFPAVAKLEYGFTENAEKADEETAGEVKQKAGEYLFEHGQEGLCVLEKPTAGTRYIAWVGCLGVTGDIYILPNIPPFSSLPTMIYLEDSQKVSEKYNFLTLSEKSIANKGFKRDHIRMQVEMSSGSKKKIVTVLVPTFNEITKEDFERIDNSSLLKRMCSMYNVRQGSIAVMKKHLLEAADR</sequence>
<keyword evidence="1" id="KW-1133">Transmembrane helix</keyword>
<accession>A0A9W7AQ95</accession>
<evidence type="ECO:0000313" key="3">
    <source>
        <dbReference type="Proteomes" id="UP001165082"/>
    </source>
</evidence>
<evidence type="ECO:0000256" key="1">
    <source>
        <dbReference type="SAM" id="Phobius"/>
    </source>
</evidence>
<proteinExistence type="predicted"/>
<name>A0A9W7AQ95_9STRA</name>
<reference evidence="2" key="1">
    <citation type="submission" date="2022-07" db="EMBL/GenBank/DDBJ databases">
        <title>Genome analysis of Parmales, a sister group of diatoms, reveals the evolutionary specialization of diatoms from phago-mixotrophs to photoautotrophs.</title>
        <authorList>
            <person name="Ban H."/>
            <person name="Sato S."/>
            <person name="Yoshikawa S."/>
            <person name="Kazumasa Y."/>
            <person name="Nakamura Y."/>
            <person name="Ichinomiya M."/>
            <person name="Saitoh K."/>
            <person name="Sato N."/>
            <person name="Blanc-Mathieu R."/>
            <person name="Endo H."/>
            <person name="Kuwata A."/>
            <person name="Ogata H."/>
        </authorList>
    </citation>
    <scope>NUCLEOTIDE SEQUENCE</scope>
</reference>
<comment type="caution">
    <text evidence="2">The sequence shown here is derived from an EMBL/GenBank/DDBJ whole genome shotgun (WGS) entry which is preliminary data.</text>
</comment>
<dbReference type="Proteomes" id="UP001165082">
    <property type="component" value="Unassembled WGS sequence"/>
</dbReference>
<gene>
    <name evidence="2" type="ORF">TrRE_jg5858</name>
</gene>
<keyword evidence="3" id="KW-1185">Reference proteome</keyword>
<keyword evidence="1" id="KW-0812">Transmembrane</keyword>
<keyword evidence="1" id="KW-0472">Membrane</keyword>
<feature type="transmembrane region" description="Helical" evidence="1">
    <location>
        <begin position="13"/>
        <end position="32"/>
    </location>
</feature>
<evidence type="ECO:0000313" key="2">
    <source>
        <dbReference type="EMBL" id="GMH73507.1"/>
    </source>
</evidence>